<evidence type="ECO:0000259" key="12">
    <source>
        <dbReference type="Pfam" id="PF22640"/>
    </source>
</evidence>
<sequence>MLIPVILSGGAGTRLWPVSRSAYPKPFMRMGDGETLLYKTLDRALRVADEGRVLTVTGRDYYFLTRDEYATHPRANLDHLPFLLEPAGRNTAPAILLAALYARAEVSPDAVLLVLPADHLIRDLDAFAADVGRARALAEQGWLATFGIPPTHAETGFGYIRMAEAVEGLEGRRVNAFVEKPQREVAEQYLASGDYVWNSGMFCFRADALIEAARTACPDVLAAAEACHAHATAHESPVEFARESFLAQPDISIDYAVMERADRRAVIAAGFDWSDIGSWKAISELEPESDEHGNRVRGQAILVESSNCYIQSDKRMVAAVGVKDLVIVDTDDAILVADRERAQQVKLVVDRLRADKHDAAAFHQTVYRPWGSFTVLEDAADCKVKRLVVKPGHVLSLQLHHRRSEHWTVVKGVAKVRIGEKEFLLNANESAYIPMNTVHRLENPTTEDIHLIEVQCGGYFGEDDIVRLEDRYGRVAAKD</sequence>
<dbReference type="InterPro" id="IPR005835">
    <property type="entry name" value="NTP_transferase_dom"/>
</dbReference>
<dbReference type="InterPro" id="IPR051161">
    <property type="entry name" value="Mannose-6P_isomerase_type2"/>
</dbReference>
<evidence type="ECO:0000256" key="2">
    <source>
        <dbReference type="ARBA" id="ARBA00006115"/>
    </source>
</evidence>
<keyword evidence="6" id="KW-0547">Nucleotide-binding</keyword>
<evidence type="ECO:0000313" key="13">
    <source>
        <dbReference type="EMBL" id="UXI67150.1"/>
    </source>
</evidence>
<feature type="domain" description="MannoseP isomerase/GMP-like beta-helix" evidence="12">
    <location>
        <begin position="298"/>
        <end position="352"/>
    </location>
</feature>
<dbReference type="Pfam" id="PF00483">
    <property type="entry name" value="NTP_transferase"/>
    <property type="match status" value="1"/>
</dbReference>
<dbReference type="Gene3D" id="3.90.550.10">
    <property type="entry name" value="Spore Coat Polysaccharide Biosynthesis Protein SpsA, Chain A"/>
    <property type="match status" value="1"/>
</dbReference>
<name>A0ABY6BFL3_9GAMM</name>
<protein>
    <recommendedName>
        <fullName evidence="3">mannose-1-phosphate guanylyltransferase</fullName>
        <ecNumber evidence="3">2.7.7.13</ecNumber>
    </recommendedName>
</protein>
<dbReference type="GO" id="GO:0004475">
    <property type="term" value="F:mannose-1-phosphate guanylyltransferase (GTP) activity"/>
    <property type="evidence" value="ECO:0007669"/>
    <property type="project" value="UniProtKB-EC"/>
</dbReference>
<dbReference type="RefSeq" id="WP_261694126.1">
    <property type="nucleotide sequence ID" value="NZ_CP104694.1"/>
</dbReference>
<dbReference type="Proteomes" id="UP001064632">
    <property type="component" value="Chromosome"/>
</dbReference>
<dbReference type="EC" id="2.7.7.13" evidence="3"/>
<evidence type="ECO:0000256" key="8">
    <source>
        <dbReference type="ARBA" id="ARBA00047343"/>
    </source>
</evidence>
<dbReference type="InterPro" id="IPR006375">
    <property type="entry name" value="Man1P_GuaTrfase/Man6P_Isoase"/>
</dbReference>
<dbReference type="PANTHER" id="PTHR46390:SF1">
    <property type="entry name" value="MANNOSE-1-PHOSPHATE GUANYLYLTRANSFERASE"/>
    <property type="match status" value="1"/>
</dbReference>
<evidence type="ECO:0000256" key="1">
    <source>
        <dbReference type="ARBA" id="ARBA00004823"/>
    </source>
</evidence>
<dbReference type="CDD" id="cd02509">
    <property type="entry name" value="GDP-M1P_Guanylyltransferase"/>
    <property type="match status" value="1"/>
</dbReference>
<dbReference type="InterPro" id="IPR054566">
    <property type="entry name" value="ManC/GMP-like_b-helix"/>
</dbReference>
<keyword evidence="14" id="KW-1185">Reference proteome</keyword>
<evidence type="ECO:0000256" key="6">
    <source>
        <dbReference type="ARBA" id="ARBA00022741"/>
    </source>
</evidence>
<evidence type="ECO:0000256" key="3">
    <source>
        <dbReference type="ARBA" id="ARBA00012387"/>
    </source>
</evidence>
<dbReference type="InterPro" id="IPR014710">
    <property type="entry name" value="RmlC-like_jellyroll"/>
</dbReference>
<dbReference type="PANTHER" id="PTHR46390">
    <property type="entry name" value="MANNOSE-1-PHOSPHATE GUANYLYLTRANSFERASE"/>
    <property type="match status" value="1"/>
</dbReference>
<dbReference type="InterPro" id="IPR049577">
    <property type="entry name" value="GMPP_N"/>
</dbReference>
<evidence type="ECO:0000256" key="5">
    <source>
        <dbReference type="ARBA" id="ARBA00022695"/>
    </source>
</evidence>
<dbReference type="GO" id="GO:0004476">
    <property type="term" value="F:mannose-6-phosphate isomerase activity"/>
    <property type="evidence" value="ECO:0007669"/>
    <property type="project" value="UniProtKB-EC"/>
</dbReference>
<gene>
    <name evidence="13" type="ORF">N4264_20750</name>
</gene>
<dbReference type="NCBIfam" id="TIGR01479">
    <property type="entry name" value="GMP_PMI"/>
    <property type="match status" value="1"/>
</dbReference>
<dbReference type="EMBL" id="CP104694">
    <property type="protein sequence ID" value="UXI67150.1"/>
    <property type="molecule type" value="Genomic_DNA"/>
</dbReference>
<comment type="pathway">
    <text evidence="1">Nucleotide-sugar biosynthesis; GDP-alpha-D-mannose biosynthesis; GDP-alpha-D-mannose from alpha-D-mannose 1-phosphate (GTP route): step 1/1.</text>
</comment>
<dbReference type="InterPro" id="IPR029044">
    <property type="entry name" value="Nucleotide-diphossugar_trans"/>
</dbReference>
<feature type="domain" description="Mannose-6-phosphate isomerase type II C-terminal" evidence="11">
    <location>
        <begin position="357"/>
        <end position="470"/>
    </location>
</feature>
<dbReference type="Pfam" id="PF22640">
    <property type="entry name" value="ManC_GMP_beta-helix"/>
    <property type="match status" value="1"/>
</dbReference>
<dbReference type="Gene3D" id="2.60.120.10">
    <property type="entry name" value="Jelly Rolls"/>
    <property type="match status" value="1"/>
</dbReference>
<dbReference type="CDD" id="cd02213">
    <property type="entry name" value="cupin_PMI_typeII_C"/>
    <property type="match status" value="1"/>
</dbReference>
<keyword evidence="5 13" id="KW-0548">Nucleotidyltransferase</keyword>
<accession>A0ABY6BFL3</accession>
<proteinExistence type="inferred from homology"/>
<evidence type="ECO:0000256" key="4">
    <source>
        <dbReference type="ARBA" id="ARBA00022679"/>
    </source>
</evidence>
<dbReference type="InterPro" id="IPR011051">
    <property type="entry name" value="RmlC_Cupin_sf"/>
</dbReference>
<organism evidence="13 14">
    <name type="scientific">Tahibacter amnicola</name>
    <dbReference type="NCBI Taxonomy" id="2976241"/>
    <lineage>
        <taxon>Bacteria</taxon>
        <taxon>Pseudomonadati</taxon>
        <taxon>Pseudomonadota</taxon>
        <taxon>Gammaproteobacteria</taxon>
        <taxon>Lysobacterales</taxon>
        <taxon>Rhodanobacteraceae</taxon>
        <taxon>Tahibacter</taxon>
    </lineage>
</organism>
<keyword evidence="7" id="KW-0342">GTP-binding</keyword>
<comment type="similarity">
    <text evidence="2 9">Belongs to the mannose-6-phosphate isomerase type 2 family.</text>
</comment>
<feature type="domain" description="Nucleotidyl transferase" evidence="10">
    <location>
        <begin position="4"/>
        <end position="286"/>
    </location>
</feature>
<dbReference type="SUPFAM" id="SSF53448">
    <property type="entry name" value="Nucleotide-diphospho-sugar transferases"/>
    <property type="match status" value="1"/>
</dbReference>
<reference evidence="13" key="1">
    <citation type="submission" date="2022-09" db="EMBL/GenBank/DDBJ databases">
        <title>Tahibacter sp. nov., isolated from a fresh water.</title>
        <authorList>
            <person name="Baek J.H."/>
            <person name="Lee J.K."/>
            <person name="Kim J.M."/>
            <person name="Jeon C.O."/>
        </authorList>
    </citation>
    <scope>NUCLEOTIDE SEQUENCE</scope>
    <source>
        <strain evidence="13">W38</strain>
    </source>
</reference>
<dbReference type="SUPFAM" id="SSF51182">
    <property type="entry name" value="RmlC-like cupins"/>
    <property type="match status" value="1"/>
</dbReference>
<evidence type="ECO:0000259" key="11">
    <source>
        <dbReference type="Pfam" id="PF01050"/>
    </source>
</evidence>
<dbReference type="Pfam" id="PF01050">
    <property type="entry name" value="MannoseP_isomer"/>
    <property type="match status" value="1"/>
</dbReference>
<keyword evidence="4 13" id="KW-0808">Transferase</keyword>
<keyword evidence="13" id="KW-0413">Isomerase</keyword>
<comment type="catalytic activity">
    <reaction evidence="8">
        <text>alpha-D-mannose 1-phosphate + GTP + H(+) = GDP-alpha-D-mannose + diphosphate</text>
        <dbReference type="Rhea" id="RHEA:15229"/>
        <dbReference type="ChEBI" id="CHEBI:15378"/>
        <dbReference type="ChEBI" id="CHEBI:33019"/>
        <dbReference type="ChEBI" id="CHEBI:37565"/>
        <dbReference type="ChEBI" id="CHEBI:57527"/>
        <dbReference type="ChEBI" id="CHEBI:58409"/>
        <dbReference type="EC" id="2.7.7.13"/>
    </reaction>
</comment>
<dbReference type="InterPro" id="IPR001538">
    <property type="entry name" value="Man6P_isomerase-2_C"/>
</dbReference>
<evidence type="ECO:0000256" key="7">
    <source>
        <dbReference type="ARBA" id="ARBA00023134"/>
    </source>
</evidence>
<evidence type="ECO:0000259" key="10">
    <source>
        <dbReference type="Pfam" id="PF00483"/>
    </source>
</evidence>
<evidence type="ECO:0000256" key="9">
    <source>
        <dbReference type="RuleBase" id="RU004190"/>
    </source>
</evidence>
<evidence type="ECO:0000313" key="14">
    <source>
        <dbReference type="Proteomes" id="UP001064632"/>
    </source>
</evidence>